<feature type="region of interest" description="Disordered" evidence="3">
    <location>
        <begin position="267"/>
        <end position="299"/>
    </location>
</feature>
<accession>A0ABT9UUV0</accession>
<dbReference type="Gene3D" id="6.10.250.3150">
    <property type="match status" value="1"/>
</dbReference>
<dbReference type="PANTHER" id="PTHR39160:SF4">
    <property type="entry name" value="RESUSCITATION-PROMOTING FACTOR RPFB"/>
    <property type="match status" value="1"/>
</dbReference>
<keyword evidence="1 4" id="KW-0732">Signal</keyword>
<comment type="caution">
    <text evidence="7">The sequence shown here is derived from an EMBL/GenBank/DDBJ whole genome shotgun (WGS) entry which is preliminary data.</text>
</comment>
<protein>
    <submittedName>
        <fullName evidence="7">Peptidoglycan hydrolase CwlO-like protein/3D (Asp-Asp-Asp) domain-containing protein</fullName>
    </submittedName>
</protein>
<keyword evidence="8" id="KW-1185">Reference proteome</keyword>
<dbReference type="Pfam" id="PF06725">
    <property type="entry name" value="3D"/>
    <property type="match status" value="1"/>
</dbReference>
<evidence type="ECO:0000256" key="3">
    <source>
        <dbReference type="SAM" id="MobiDB-lite"/>
    </source>
</evidence>
<feature type="coiled-coil region" evidence="2">
    <location>
        <begin position="142"/>
        <end position="179"/>
    </location>
</feature>
<feature type="signal peptide" evidence="4">
    <location>
        <begin position="1"/>
        <end position="24"/>
    </location>
</feature>
<dbReference type="PANTHER" id="PTHR39160">
    <property type="entry name" value="CELL WALL-BINDING PROTEIN YOCH"/>
    <property type="match status" value="1"/>
</dbReference>
<feature type="compositionally biased region" description="Low complexity" evidence="3">
    <location>
        <begin position="281"/>
        <end position="299"/>
    </location>
</feature>
<evidence type="ECO:0000256" key="2">
    <source>
        <dbReference type="SAM" id="Coils"/>
    </source>
</evidence>
<dbReference type="EMBL" id="JAUSUF010000006">
    <property type="protein sequence ID" value="MDQ0150098.1"/>
    <property type="molecule type" value="Genomic_DNA"/>
</dbReference>
<keyword evidence="2" id="KW-0175">Coiled coil</keyword>
<dbReference type="SUPFAM" id="SSF57997">
    <property type="entry name" value="Tropomyosin"/>
    <property type="match status" value="1"/>
</dbReference>
<feature type="chain" id="PRO_5047374811" evidence="4">
    <location>
        <begin position="25"/>
        <end position="396"/>
    </location>
</feature>
<dbReference type="InterPro" id="IPR051933">
    <property type="entry name" value="Resuscitation_pf_RpfB"/>
</dbReference>
<dbReference type="InterPro" id="IPR036908">
    <property type="entry name" value="RlpA-like_sf"/>
</dbReference>
<proteinExistence type="predicted"/>
<feature type="domain" description="Peptidoglycan hydrolase PcsB coiled-coil" evidence="6">
    <location>
        <begin position="86"/>
        <end position="161"/>
    </location>
</feature>
<evidence type="ECO:0000256" key="4">
    <source>
        <dbReference type="SAM" id="SignalP"/>
    </source>
</evidence>
<feature type="domain" description="3D" evidence="5">
    <location>
        <begin position="330"/>
        <end position="390"/>
    </location>
</feature>
<evidence type="ECO:0000256" key="1">
    <source>
        <dbReference type="ARBA" id="ARBA00022729"/>
    </source>
</evidence>
<dbReference type="Pfam" id="PF24568">
    <property type="entry name" value="CC_PcsB"/>
    <property type="match status" value="1"/>
</dbReference>
<organism evidence="7 8">
    <name type="scientific">Eubacterium multiforme</name>
    <dbReference type="NCBI Taxonomy" id="83339"/>
    <lineage>
        <taxon>Bacteria</taxon>
        <taxon>Bacillati</taxon>
        <taxon>Bacillota</taxon>
        <taxon>Clostridia</taxon>
        <taxon>Eubacteriales</taxon>
        <taxon>Eubacteriaceae</taxon>
        <taxon>Eubacterium</taxon>
    </lineage>
</organism>
<reference evidence="7 8" key="1">
    <citation type="submission" date="2023-07" db="EMBL/GenBank/DDBJ databases">
        <title>Genomic Encyclopedia of Type Strains, Phase IV (KMG-IV): sequencing the most valuable type-strain genomes for metagenomic binning, comparative biology and taxonomic classification.</title>
        <authorList>
            <person name="Goeker M."/>
        </authorList>
    </citation>
    <scope>NUCLEOTIDE SEQUENCE [LARGE SCALE GENOMIC DNA]</scope>
    <source>
        <strain evidence="7 8">DSM 20694</strain>
    </source>
</reference>
<feature type="coiled-coil region" evidence="2">
    <location>
        <begin position="30"/>
        <end position="92"/>
    </location>
</feature>
<gene>
    <name evidence="7" type="ORF">J2S18_002034</name>
</gene>
<dbReference type="InterPro" id="IPR057309">
    <property type="entry name" value="PcsB_CC"/>
</dbReference>
<evidence type="ECO:0000313" key="7">
    <source>
        <dbReference type="EMBL" id="MDQ0150098.1"/>
    </source>
</evidence>
<evidence type="ECO:0000259" key="5">
    <source>
        <dbReference type="Pfam" id="PF06725"/>
    </source>
</evidence>
<evidence type="ECO:0000259" key="6">
    <source>
        <dbReference type="Pfam" id="PF24568"/>
    </source>
</evidence>
<dbReference type="SUPFAM" id="SSF50685">
    <property type="entry name" value="Barwin-like endoglucanases"/>
    <property type="match status" value="1"/>
</dbReference>
<sequence>MKKILICFFVLLGLFLNISFPAFADTKDNIQKSKVQFNQISDKIQDLDNKISSLDSQINSLNSSIQSNKDKMNSIEKEIDTTKLKIESTEKQVNEGQAVLANRLRSAYKSGTYSLSSYIAFIFEAKGLGEFIGRIEAVGKIVNADNDMIKELKSNANSLQNDIKDLNAKKEDIVKLNDENNKNLKTIVSKQDDLKSSKAKFDSEKAQIESVIIENEKKLIAYPIKIIDSSSSSISSLQEAVSTLKQLLPQISNSSVKDIANSYISKGNNSISKKQSEEKNSSNTNNNSNSNNNQGNVSGKKTFTMEATAYAGHTITAMGTKPVRDPNGLSTVAVDRNVIPLGSKVYVSGYGYAIASDTGGDIVGNRIDLFMNSEQECLSFGRRNVTVKIIAYPDEW</sequence>
<dbReference type="RefSeq" id="WP_307486488.1">
    <property type="nucleotide sequence ID" value="NZ_JAUSUF010000006.1"/>
</dbReference>
<dbReference type="Proteomes" id="UP001228504">
    <property type="component" value="Unassembled WGS sequence"/>
</dbReference>
<evidence type="ECO:0000313" key="8">
    <source>
        <dbReference type="Proteomes" id="UP001228504"/>
    </source>
</evidence>
<name>A0ABT9UUV0_9FIRM</name>
<dbReference type="InterPro" id="IPR010611">
    <property type="entry name" value="3D_dom"/>
</dbReference>
<dbReference type="CDD" id="cd22786">
    <property type="entry name" value="DPBB_YuiC-like"/>
    <property type="match status" value="1"/>
</dbReference>